<dbReference type="RefSeq" id="WP_147664326.1">
    <property type="nucleotide sequence ID" value="NZ_CP042905.2"/>
</dbReference>
<evidence type="ECO:0000313" key="3">
    <source>
        <dbReference type="Proteomes" id="UP000321408"/>
    </source>
</evidence>
<feature type="transmembrane region" description="Helical" evidence="1">
    <location>
        <begin position="49"/>
        <end position="70"/>
    </location>
</feature>
<gene>
    <name evidence="2" type="ORF">DSAG12_03270</name>
</gene>
<organism evidence="2 3">
    <name type="scientific">Promethearchaeum syntrophicum</name>
    <dbReference type="NCBI Taxonomy" id="2594042"/>
    <lineage>
        <taxon>Archaea</taxon>
        <taxon>Promethearchaeati</taxon>
        <taxon>Promethearchaeota</taxon>
        <taxon>Promethearchaeia</taxon>
        <taxon>Promethearchaeales</taxon>
        <taxon>Promethearchaeaceae</taxon>
        <taxon>Promethearchaeum</taxon>
    </lineage>
</organism>
<keyword evidence="1" id="KW-0472">Membrane</keyword>
<dbReference type="AlphaFoldDB" id="A0A5B9DF72"/>
<evidence type="ECO:0000313" key="2">
    <source>
        <dbReference type="EMBL" id="QEE17433.1"/>
    </source>
</evidence>
<accession>A0A5B9DF72</accession>
<protein>
    <submittedName>
        <fullName evidence="2">Uncharacterized protein</fullName>
    </submittedName>
</protein>
<dbReference type="GeneID" id="41331238"/>
<reference evidence="2 3" key="2">
    <citation type="journal article" date="2024" name="Int. J. Syst. Evol. Microbiol.">
        <title>Promethearchaeum syntrophicum gen. nov., sp. nov., an anaerobic, obligately syntrophic archaeon, the first isolate of the lineage 'Asgard' archaea, and proposal of the new archaeal phylum Promethearchaeota phyl. nov. and kingdom Promethearchaeati regn. nov.</title>
        <authorList>
            <person name="Imachi H."/>
            <person name="Nobu M.K."/>
            <person name="Kato S."/>
            <person name="Takaki Y."/>
            <person name="Miyazaki M."/>
            <person name="Miyata M."/>
            <person name="Ogawara M."/>
            <person name="Saito Y."/>
            <person name="Sakai S."/>
            <person name="Tahara Y.O."/>
            <person name="Takano Y."/>
            <person name="Tasumi E."/>
            <person name="Uematsu K."/>
            <person name="Yoshimura T."/>
            <person name="Itoh T."/>
            <person name="Ohkuma M."/>
            <person name="Takai K."/>
        </authorList>
    </citation>
    <scope>NUCLEOTIDE SEQUENCE [LARGE SCALE GENOMIC DNA]</scope>
    <source>
        <strain evidence="2 3">MK-D1</strain>
    </source>
</reference>
<feature type="transmembrane region" description="Helical" evidence="1">
    <location>
        <begin position="12"/>
        <end position="37"/>
    </location>
</feature>
<dbReference type="KEGG" id="psyt:DSAG12_03270"/>
<dbReference type="Proteomes" id="UP000321408">
    <property type="component" value="Chromosome"/>
</dbReference>
<sequence>MTMELTRKMLPSYFLPVFMIWVALTNIGVIVVALFLFSSNIALFSSNPGLILGIIIAINVLSIILLYPLFNMDPIKPFLIPALIWFAVVAIIYIIMGMYWLLIFSFIQLGADLWFEWMARSIIKKNT</sequence>
<keyword evidence="1" id="KW-0812">Transmembrane</keyword>
<dbReference type="EMBL" id="CP042905">
    <property type="protein sequence ID" value="QEE17433.1"/>
    <property type="molecule type" value="Genomic_DNA"/>
</dbReference>
<keyword evidence="3" id="KW-1185">Reference proteome</keyword>
<keyword evidence="1" id="KW-1133">Transmembrane helix</keyword>
<reference evidence="2 3" key="1">
    <citation type="journal article" date="2020" name="Nature">
        <title>Isolation of an archaeon at the prokaryote-eukaryote interface.</title>
        <authorList>
            <person name="Imachi H."/>
            <person name="Nobu M.K."/>
            <person name="Nakahara N."/>
            <person name="Morono Y."/>
            <person name="Ogawara M."/>
            <person name="Takaki Y."/>
            <person name="Takano Y."/>
            <person name="Uematsu K."/>
            <person name="Ikuta T."/>
            <person name="Ito M."/>
            <person name="Matsui Y."/>
            <person name="Miyazaki M."/>
            <person name="Murata K."/>
            <person name="Saito Y."/>
            <person name="Sakai S."/>
            <person name="Song C."/>
            <person name="Tasumi E."/>
            <person name="Yamanaka Y."/>
            <person name="Yamaguchi T."/>
            <person name="Kamagata Y."/>
            <person name="Tamaki H."/>
            <person name="Takai K."/>
        </authorList>
    </citation>
    <scope>NUCLEOTIDE SEQUENCE [LARGE SCALE GENOMIC DNA]</scope>
    <source>
        <strain evidence="2 3">MK-D1</strain>
    </source>
</reference>
<evidence type="ECO:0000256" key="1">
    <source>
        <dbReference type="SAM" id="Phobius"/>
    </source>
</evidence>
<proteinExistence type="predicted"/>
<feature type="transmembrane region" description="Helical" evidence="1">
    <location>
        <begin position="82"/>
        <end position="107"/>
    </location>
</feature>
<name>A0A5B9DF72_9ARCH</name>